<evidence type="ECO:0000313" key="6">
    <source>
        <dbReference type="Proteomes" id="UP000254621"/>
    </source>
</evidence>
<dbReference type="AlphaFoldDB" id="A0A380NXU9"/>
<reference evidence="5 6" key="1">
    <citation type="submission" date="2018-06" db="EMBL/GenBank/DDBJ databases">
        <authorList>
            <consortium name="Pathogen Informatics"/>
            <person name="Doyle S."/>
        </authorList>
    </citation>
    <scope>NUCLEOTIDE SEQUENCE [LARGE SCALE GENOMIC DNA]</scope>
    <source>
        <strain evidence="5 6">NCTC13645</strain>
    </source>
</reference>
<evidence type="ECO:0000256" key="1">
    <source>
        <dbReference type="ARBA" id="ARBA00023015"/>
    </source>
</evidence>
<keyword evidence="1" id="KW-0805">Transcription regulation</keyword>
<name>A0A380NXU9_WEIVI</name>
<dbReference type="PANTHER" id="PTHR30146:SF154">
    <property type="entry name" value="TRANSCRIPTION REGULATOR, MEMBER OF GALR FAMILY"/>
    <property type="match status" value="1"/>
</dbReference>
<dbReference type="EMBL" id="UHIV01000001">
    <property type="protein sequence ID" value="SUP52834.1"/>
    <property type="molecule type" value="Genomic_DNA"/>
</dbReference>
<dbReference type="GO" id="GO:0003700">
    <property type="term" value="F:DNA-binding transcription factor activity"/>
    <property type="evidence" value="ECO:0007669"/>
    <property type="project" value="TreeGrafter"/>
</dbReference>
<dbReference type="SUPFAM" id="SSF53822">
    <property type="entry name" value="Periplasmic binding protein-like I"/>
    <property type="match status" value="1"/>
</dbReference>
<keyword evidence="3" id="KW-0804">Transcription</keyword>
<evidence type="ECO:0000313" key="5">
    <source>
        <dbReference type="EMBL" id="SUP52834.1"/>
    </source>
</evidence>
<evidence type="ECO:0000256" key="3">
    <source>
        <dbReference type="ARBA" id="ARBA00023163"/>
    </source>
</evidence>
<sequence length="154" mass="17804">MCGYQHLIYLGIDLNEQFVVERLNGFKAIETPDYMTETIYQLPNSDKEARQLFNSITLPPLTGVVAASDRLALGTLYSCYDKRLAVPNDVGIVGFDGIFINHLSPLDLTTIGQPLQKLPRKWFKHYFRRLVQIIKIFVSRLYHQHYFKGKQPQN</sequence>
<organism evidence="5 6">
    <name type="scientific">Weissella viridescens</name>
    <name type="common">Lactobacillus viridescens</name>
    <dbReference type="NCBI Taxonomy" id="1629"/>
    <lineage>
        <taxon>Bacteria</taxon>
        <taxon>Bacillati</taxon>
        <taxon>Bacillota</taxon>
        <taxon>Bacilli</taxon>
        <taxon>Lactobacillales</taxon>
        <taxon>Lactobacillaceae</taxon>
        <taxon>Weissella</taxon>
    </lineage>
</organism>
<dbReference type="Gene3D" id="3.40.50.2300">
    <property type="match status" value="1"/>
</dbReference>
<keyword evidence="2" id="KW-0238">DNA-binding</keyword>
<feature type="domain" description="Transcriptional regulator LacI/GalR-like sensor" evidence="4">
    <location>
        <begin position="41"/>
        <end position="121"/>
    </location>
</feature>
<dbReference type="InterPro" id="IPR028082">
    <property type="entry name" value="Peripla_BP_I"/>
</dbReference>
<evidence type="ECO:0000256" key="2">
    <source>
        <dbReference type="ARBA" id="ARBA00023125"/>
    </source>
</evidence>
<dbReference type="PANTHER" id="PTHR30146">
    <property type="entry name" value="LACI-RELATED TRANSCRIPTIONAL REPRESSOR"/>
    <property type="match status" value="1"/>
</dbReference>
<dbReference type="InterPro" id="IPR046335">
    <property type="entry name" value="LacI/GalR-like_sensor"/>
</dbReference>
<dbReference type="STRING" id="1629.IV50_GL000856"/>
<evidence type="ECO:0000259" key="4">
    <source>
        <dbReference type="Pfam" id="PF13377"/>
    </source>
</evidence>
<dbReference type="GO" id="GO:0000976">
    <property type="term" value="F:transcription cis-regulatory region binding"/>
    <property type="evidence" value="ECO:0007669"/>
    <property type="project" value="TreeGrafter"/>
</dbReference>
<accession>A0A380NXU9</accession>
<proteinExistence type="predicted"/>
<gene>
    <name evidence="5" type="primary">cytR</name>
    <name evidence="5" type="ORF">NCTC13645_00737</name>
</gene>
<dbReference type="Proteomes" id="UP000254621">
    <property type="component" value="Unassembled WGS sequence"/>
</dbReference>
<dbReference type="Pfam" id="PF13377">
    <property type="entry name" value="Peripla_BP_3"/>
    <property type="match status" value="1"/>
</dbReference>
<protein>
    <submittedName>
        <fullName evidence="5">HTH-type transcriptional repressor CytR</fullName>
    </submittedName>
</protein>